<name>L1IRS1_GUITC</name>
<proteinExistence type="predicted"/>
<dbReference type="Proteomes" id="UP000011087">
    <property type="component" value="Unassembled WGS sequence"/>
</dbReference>
<dbReference type="STRING" id="905079.L1IRS1"/>
<protein>
    <recommendedName>
        <fullName evidence="2">EF-hand domain-containing protein</fullName>
    </recommendedName>
</protein>
<dbReference type="KEGG" id="gtt:GUITHDRAFT_154605"/>
<evidence type="ECO:0000313" key="4">
    <source>
        <dbReference type="EnsemblProtists" id="EKX38938"/>
    </source>
</evidence>
<dbReference type="PaxDb" id="55529-EKX38938"/>
<dbReference type="Gene3D" id="1.10.238.10">
    <property type="entry name" value="EF-hand"/>
    <property type="match status" value="1"/>
</dbReference>
<dbReference type="AlphaFoldDB" id="L1IRS1"/>
<reference evidence="3 5" key="1">
    <citation type="journal article" date="2012" name="Nature">
        <title>Algal genomes reveal evolutionary mosaicism and the fate of nucleomorphs.</title>
        <authorList>
            <consortium name="DOE Joint Genome Institute"/>
            <person name="Curtis B.A."/>
            <person name="Tanifuji G."/>
            <person name="Burki F."/>
            <person name="Gruber A."/>
            <person name="Irimia M."/>
            <person name="Maruyama S."/>
            <person name="Arias M.C."/>
            <person name="Ball S.G."/>
            <person name="Gile G.H."/>
            <person name="Hirakawa Y."/>
            <person name="Hopkins J.F."/>
            <person name="Kuo A."/>
            <person name="Rensing S.A."/>
            <person name="Schmutz J."/>
            <person name="Symeonidi A."/>
            <person name="Elias M."/>
            <person name="Eveleigh R.J."/>
            <person name="Herman E.K."/>
            <person name="Klute M.J."/>
            <person name="Nakayama T."/>
            <person name="Obornik M."/>
            <person name="Reyes-Prieto A."/>
            <person name="Armbrust E.V."/>
            <person name="Aves S.J."/>
            <person name="Beiko R.G."/>
            <person name="Coutinho P."/>
            <person name="Dacks J.B."/>
            <person name="Durnford D.G."/>
            <person name="Fast N.M."/>
            <person name="Green B.R."/>
            <person name="Grisdale C.J."/>
            <person name="Hempel F."/>
            <person name="Henrissat B."/>
            <person name="Hoppner M.P."/>
            <person name="Ishida K."/>
            <person name="Kim E."/>
            <person name="Koreny L."/>
            <person name="Kroth P.G."/>
            <person name="Liu Y."/>
            <person name="Malik S.B."/>
            <person name="Maier U.G."/>
            <person name="McRose D."/>
            <person name="Mock T."/>
            <person name="Neilson J.A."/>
            <person name="Onodera N.T."/>
            <person name="Poole A.M."/>
            <person name="Pritham E.J."/>
            <person name="Richards T.A."/>
            <person name="Rocap G."/>
            <person name="Roy S.W."/>
            <person name="Sarai C."/>
            <person name="Schaack S."/>
            <person name="Shirato S."/>
            <person name="Slamovits C.H."/>
            <person name="Spencer D.F."/>
            <person name="Suzuki S."/>
            <person name="Worden A.Z."/>
            <person name="Zauner S."/>
            <person name="Barry K."/>
            <person name="Bell C."/>
            <person name="Bharti A.K."/>
            <person name="Crow J.A."/>
            <person name="Grimwood J."/>
            <person name="Kramer R."/>
            <person name="Lindquist E."/>
            <person name="Lucas S."/>
            <person name="Salamov A."/>
            <person name="McFadden G.I."/>
            <person name="Lane C.E."/>
            <person name="Keeling P.J."/>
            <person name="Gray M.W."/>
            <person name="Grigoriev I.V."/>
            <person name="Archibald J.M."/>
        </authorList>
    </citation>
    <scope>NUCLEOTIDE SEQUENCE</scope>
    <source>
        <strain evidence="3 5">CCMP2712</strain>
    </source>
</reference>
<evidence type="ECO:0000259" key="2">
    <source>
        <dbReference type="PROSITE" id="PS50222"/>
    </source>
</evidence>
<keyword evidence="5" id="KW-1185">Reference proteome</keyword>
<dbReference type="Pfam" id="PF13499">
    <property type="entry name" value="EF-hand_7"/>
    <property type="match status" value="1"/>
</dbReference>
<dbReference type="EMBL" id="JH993044">
    <property type="protein sequence ID" value="EKX38938.1"/>
    <property type="molecule type" value="Genomic_DNA"/>
</dbReference>
<feature type="domain" description="EF-hand" evidence="2">
    <location>
        <begin position="29"/>
        <end position="64"/>
    </location>
</feature>
<accession>L1IRS1</accession>
<organism evidence="3">
    <name type="scientific">Guillardia theta (strain CCMP2712)</name>
    <name type="common">Cryptophyte</name>
    <dbReference type="NCBI Taxonomy" id="905079"/>
    <lineage>
        <taxon>Eukaryota</taxon>
        <taxon>Cryptophyceae</taxon>
        <taxon>Pyrenomonadales</taxon>
        <taxon>Geminigeraceae</taxon>
        <taxon>Guillardia</taxon>
    </lineage>
</organism>
<keyword evidence="1" id="KW-0106">Calcium</keyword>
<dbReference type="SUPFAM" id="SSF47473">
    <property type="entry name" value="EF-hand"/>
    <property type="match status" value="1"/>
</dbReference>
<dbReference type="SMART" id="SM00054">
    <property type="entry name" value="EFh"/>
    <property type="match status" value="2"/>
</dbReference>
<evidence type="ECO:0000256" key="1">
    <source>
        <dbReference type="ARBA" id="ARBA00022837"/>
    </source>
</evidence>
<reference evidence="4" key="3">
    <citation type="submission" date="2016-03" db="UniProtKB">
        <authorList>
            <consortium name="EnsemblProtists"/>
        </authorList>
    </citation>
    <scope>IDENTIFICATION</scope>
</reference>
<reference evidence="5" key="2">
    <citation type="submission" date="2012-11" db="EMBL/GenBank/DDBJ databases">
        <authorList>
            <person name="Kuo A."/>
            <person name="Curtis B.A."/>
            <person name="Tanifuji G."/>
            <person name="Burki F."/>
            <person name="Gruber A."/>
            <person name="Irimia M."/>
            <person name="Maruyama S."/>
            <person name="Arias M.C."/>
            <person name="Ball S.G."/>
            <person name="Gile G.H."/>
            <person name="Hirakawa Y."/>
            <person name="Hopkins J.F."/>
            <person name="Rensing S.A."/>
            <person name="Schmutz J."/>
            <person name="Symeonidi A."/>
            <person name="Elias M."/>
            <person name="Eveleigh R.J."/>
            <person name="Herman E.K."/>
            <person name="Klute M.J."/>
            <person name="Nakayama T."/>
            <person name="Obornik M."/>
            <person name="Reyes-Prieto A."/>
            <person name="Armbrust E.V."/>
            <person name="Aves S.J."/>
            <person name="Beiko R.G."/>
            <person name="Coutinho P."/>
            <person name="Dacks J.B."/>
            <person name="Durnford D.G."/>
            <person name="Fast N.M."/>
            <person name="Green B.R."/>
            <person name="Grisdale C."/>
            <person name="Hempe F."/>
            <person name="Henrissat B."/>
            <person name="Hoppner M.P."/>
            <person name="Ishida K.-I."/>
            <person name="Kim E."/>
            <person name="Koreny L."/>
            <person name="Kroth P.G."/>
            <person name="Liu Y."/>
            <person name="Malik S.-B."/>
            <person name="Maier U.G."/>
            <person name="McRose D."/>
            <person name="Mock T."/>
            <person name="Neilson J.A."/>
            <person name="Onodera N.T."/>
            <person name="Poole A.M."/>
            <person name="Pritham E.J."/>
            <person name="Richards T.A."/>
            <person name="Rocap G."/>
            <person name="Roy S.W."/>
            <person name="Sarai C."/>
            <person name="Schaack S."/>
            <person name="Shirato S."/>
            <person name="Slamovits C.H."/>
            <person name="Spencer D.F."/>
            <person name="Suzuki S."/>
            <person name="Worden A.Z."/>
            <person name="Zauner S."/>
            <person name="Barry K."/>
            <person name="Bell C."/>
            <person name="Bharti A.K."/>
            <person name="Crow J.A."/>
            <person name="Grimwood J."/>
            <person name="Kramer R."/>
            <person name="Lindquist E."/>
            <person name="Lucas S."/>
            <person name="Salamov A."/>
            <person name="McFadden G.I."/>
            <person name="Lane C.E."/>
            <person name="Keeling P.J."/>
            <person name="Gray M.W."/>
            <person name="Grigoriev I.V."/>
            <person name="Archibald J.M."/>
        </authorList>
    </citation>
    <scope>NUCLEOTIDE SEQUENCE</scope>
    <source>
        <strain evidence="5">CCMP2712</strain>
    </source>
</reference>
<dbReference type="EnsemblProtists" id="EKX38938">
    <property type="protein sequence ID" value="EKX38938"/>
    <property type="gene ID" value="GUITHDRAFT_154605"/>
</dbReference>
<dbReference type="InterPro" id="IPR018247">
    <property type="entry name" value="EF_Hand_1_Ca_BS"/>
</dbReference>
<feature type="domain" description="EF-hand" evidence="2">
    <location>
        <begin position="65"/>
        <end position="100"/>
    </location>
</feature>
<dbReference type="GeneID" id="17295589"/>
<dbReference type="OrthoDB" id="186625at2759"/>
<dbReference type="InterPro" id="IPR011992">
    <property type="entry name" value="EF-hand-dom_pair"/>
</dbReference>
<dbReference type="HOGENOM" id="CLU_2101606_0_0_1"/>
<gene>
    <name evidence="3" type="ORF">GUITHDRAFT_154605</name>
</gene>
<evidence type="ECO:0000313" key="5">
    <source>
        <dbReference type="Proteomes" id="UP000011087"/>
    </source>
</evidence>
<dbReference type="CDD" id="cd00051">
    <property type="entry name" value="EFh"/>
    <property type="match status" value="1"/>
</dbReference>
<dbReference type="GO" id="GO:0005509">
    <property type="term" value="F:calcium ion binding"/>
    <property type="evidence" value="ECO:0007669"/>
    <property type="project" value="InterPro"/>
</dbReference>
<sequence>MAHFTSDASRSNAGLMALKDILAGLPVTAGYTSWQELFSKFDIDKSGYLDGHELKSALRSLGGSVSDERFDYIFNSLDSDGDGVVSWLEFESMLELIEMQMEEDLRNNDVMLDETF</sequence>
<dbReference type="InterPro" id="IPR002048">
    <property type="entry name" value="EF_hand_dom"/>
</dbReference>
<dbReference type="RefSeq" id="XP_005825918.1">
    <property type="nucleotide sequence ID" value="XM_005825861.1"/>
</dbReference>
<dbReference type="PROSITE" id="PS50222">
    <property type="entry name" value="EF_HAND_2"/>
    <property type="match status" value="2"/>
</dbReference>
<dbReference type="PROSITE" id="PS00018">
    <property type="entry name" value="EF_HAND_1"/>
    <property type="match status" value="2"/>
</dbReference>
<evidence type="ECO:0000313" key="3">
    <source>
        <dbReference type="EMBL" id="EKX38938.1"/>
    </source>
</evidence>